<name>A0ACC1JA37_9FUNG</name>
<dbReference type="Proteomes" id="UP001150603">
    <property type="component" value="Unassembled WGS sequence"/>
</dbReference>
<gene>
    <name evidence="1" type="primary">NAP1</name>
    <name evidence="1" type="ORF">FBU59_002805</name>
</gene>
<evidence type="ECO:0000313" key="2">
    <source>
        <dbReference type="Proteomes" id="UP001150603"/>
    </source>
</evidence>
<accession>A0ACC1JA37</accession>
<organism evidence="1 2">
    <name type="scientific">Linderina macrospora</name>
    <dbReference type="NCBI Taxonomy" id="4868"/>
    <lineage>
        <taxon>Eukaryota</taxon>
        <taxon>Fungi</taxon>
        <taxon>Fungi incertae sedis</taxon>
        <taxon>Zoopagomycota</taxon>
        <taxon>Kickxellomycotina</taxon>
        <taxon>Kickxellomycetes</taxon>
        <taxon>Kickxellales</taxon>
        <taxon>Kickxellaceae</taxon>
        <taxon>Linderina</taxon>
    </lineage>
</organism>
<sequence length="408" mass="45823">MSDNKAVDIKNDGEKGADTAPTPQNTPIFNAPIAAAAAAAAAAGGDDITPVQNAALLSMLQGRLGSLIGASSGYVESLPKEVRARVDSLRYLQKQHLEIDAKLHLEILELEKKYQKLYAPLYARRTEIISGSAEPTDDEKAQGAAIAAEEKGDDEPETGIEEVDEDKDEEEALKGIPDFWLTALSQHPQLSELITERDEEAVKFLRDVRLAYLDDKPGIRLDFEFAENPFFENKVLSKIYYYEQSDVSGDLLFGSAEGTEIKWKPEHDLSVTIETKKQRHKATNRTRVVKKTVPAETFFSFFATIVEPEADDESELAEETRDRIELDYELADEFKEKIIPNAIDWFTGKALEYEGLDDEEYDDEDLDDFYDDEDDDDEEDDEEDDDDDEDALSRSAKEASEPPQCKNQ</sequence>
<protein>
    <submittedName>
        <fullName evidence="1">Histone chaperone</fullName>
    </submittedName>
</protein>
<keyword evidence="2" id="KW-1185">Reference proteome</keyword>
<evidence type="ECO:0000313" key="1">
    <source>
        <dbReference type="EMBL" id="KAJ1943769.1"/>
    </source>
</evidence>
<proteinExistence type="predicted"/>
<dbReference type="EMBL" id="JANBPW010001628">
    <property type="protein sequence ID" value="KAJ1943769.1"/>
    <property type="molecule type" value="Genomic_DNA"/>
</dbReference>
<comment type="caution">
    <text evidence="1">The sequence shown here is derived from an EMBL/GenBank/DDBJ whole genome shotgun (WGS) entry which is preliminary data.</text>
</comment>
<reference evidence="1" key="1">
    <citation type="submission" date="2022-07" db="EMBL/GenBank/DDBJ databases">
        <title>Phylogenomic reconstructions and comparative analyses of Kickxellomycotina fungi.</title>
        <authorList>
            <person name="Reynolds N.K."/>
            <person name="Stajich J.E."/>
            <person name="Barry K."/>
            <person name="Grigoriev I.V."/>
            <person name="Crous P."/>
            <person name="Smith M.E."/>
        </authorList>
    </citation>
    <scope>NUCLEOTIDE SEQUENCE</scope>
    <source>
        <strain evidence="1">NRRL 5244</strain>
    </source>
</reference>